<keyword evidence="1" id="KW-0805">Transcription regulation</keyword>
<dbReference type="InterPro" id="IPR029016">
    <property type="entry name" value="GAF-like_dom_sf"/>
</dbReference>
<name>A0A0B3SK28_9RHOB</name>
<dbReference type="GO" id="GO:0045892">
    <property type="term" value="P:negative regulation of DNA-templated transcription"/>
    <property type="evidence" value="ECO:0007669"/>
    <property type="project" value="TreeGrafter"/>
</dbReference>
<dbReference type="SUPFAM" id="SSF46785">
    <property type="entry name" value="Winged helix' DNA-binding domain"/>
    <property type="match status" value="1"/>
</dbReference>
<organism evidence="4 5">
    <name type="scientific">Mameliella alba</name>
    <dbReference type="NCBI Taxonomy" id="561184"/>
    <lineage>
        <taxon>Bacteria</taxon>
        <taxon>Pseudomonadati</taxon>
        <taxon>Pseudomonadota</taxon>
        <taxon>Alphaproteobacteria</taxon>
        <taxon>Rhodobacterales</taxon>
        <taxon>Roseobacteraceae</taxon>
        <taxon>Mameliella</taxon>
    </lineage>
</organism>
<gene>
    <name evidence="4" type="ORF">OA50_04611</name>
</gene>
<dbReference type="InterPro" id="IPR036390">
    <property type="entry name" value="WH_DNA-bd_sf"/>
</dbReference>
<dbReference type="PANTHER" id="PTHR30136">
    <property type="entry name" value="HELIX-TURN-HELIX TRANSCRIPTIONAL REGULATOR, ICLR FAMILY"/>
    <property type="match status" value="1"/>
</dbReference>
<evidence type="ECO:0000256" key="3">
    <source>
        <dbReference type="ARBA" id="ARBA00023163"/>
    </source>
</evidence>
<dbReference type="GO" id="GO:0003677">
    <property type="term" value="F:DNA binding"/>
    <property type="evidence" value="ECO:0007669"/>
    <property type="project" value="UniProtKB-KW"/>
</dbReference>
<comment type="caution">
    <text evidence="4">The sequence shown here is derived from an EMBL/GenBank/DDBJ whole genome shotgun (WGS) entry which is preliminary data.</text>
</comment>
<dbReference type="PROSITE" id="PS51078">
    <property type="entry name" value="ICLR_ED"/>
    <property type="match status" value="1"/>
</dbReference>
<dbReference type="Proteomes" id="UP000030960">
    <property type="component" value="Unassembled WGS sequence"/>
</dbReference>
<dbReference type="GO" id="GO:0003700">
    <property type="term" value="F:DNA-binding transcription factor activity"/>
    <property type="evidence" value="ECO:0007669"/>
    <property type="project" value="TreeGrafter"/>
</dbReference>
<dbReference type="InterPro" id="IPR050707">
    <property type="entry name" value="HTH_MetabolicPath_Reg"/>
</dbReference>
<dbReference type="RefSeq" id="WP_052244782.1">
    <property type="nucleotide sequence ID" value="NZ_AP022337.1"/>
</dbReference>
<keyword evidence="2" id="KW-0238">DNA-binding</keyword>
<dbReference type="STRING" id="561184.SAMN05216376_10458"/>
<evidence type="ECO:0000313" key="5">
    <source>
        <dbReference type="Proteomes" id="UP000030960"/>
    </source>
</evidence>
<dbReference type="GeneID" id="66503041"/>
<dbReference type="SMART" id="SM00346">
    <property type="entry name" value="HTH_ICLR"/>
    <property type="match status" value="1"/>
</dbReference>
<evidence type="ECO:0000256" key="2">
    <source>
        <dbReference type="ARBA" id="ARBA00023125"/>
    </source>
</evidence>
<dbReference type="Gene3D" id="1.10.10.10">
    <property type="entry name" value="Winged helix-like DNA-binding domain superfamily/Winged helix DNA-binding domain"/>
    <property type="match status" value="1"/>
</dbReference>
<evidence type="ECO:0000313" key="4">
    <source>
        <dbReference type="EMBL" id="KHQ50899.1"/>
    </source>
</evidence>
<dbReference type="InterPro" id="IPR014757">
    <property type="entry name" value="Tscrpt_reg_IclR_C"/>
</dbReference>
<dbReference type="InterPro" id="IPR005471">
    <property type="entry name" value="Tscrpt_reg_IclR_N"/>
</dbReference>
<dbReference type="EMBL" id="JSUQ01000021">
    <property type="protein sequence ID" value="KHQ50899.1"/>
    <property type="molecule type" value="Genomic_DNA"/>
</dbReference>
<dbReference type="PROSITE" id="PS51077">
    <property type="entry name" value="HTH_ICLR"/>
    <property type="match status" value="1"/>
</dbReference>
<sequence length="252" mass="26548">MSTPRASSNAARAARILAVLGEAGAEGLSLTALAEALGDARAPVHRAVAALVDHGFVMQIGRRGNYHVGPAIHAIALKEAAVGDMTASLRPLLINVAAETGLPTFLMARAGFDSVCLDWQSGFAQVPAMFDGIGGRLPLGVGVGGLVVLGEMDAPGREQVLRINAPRYADWGLSETGVRGELARYLEQGWLLVSRRSGQVDVCSLAMPVRDNVGRGGVELAVSVLAPGRDMEAELKRRVRESLSRHLSAREL</sequence>
<accession>A0A225PME2</accession>
<accession>A0A0B3SK28</accession>
<dbReference type="SUPFAM" id="SSF55781">
    <property type="entry name" value="GAF domain-like"/>
    <property type="match status" value="1"/>
</dbReference>
<reference evidence="4 5" key="1">
    <citation type="submission" date="2014-10" db="EMBL/GenBank/DDBJ databases">
        <title>Genome sequence of Ponticoccus sp. strain UMTAT08 isolated from clonal culture of toxic dinoflagellate Alexandrium tamiyavanichii.</title>
        <authorList>
            <person name="Gan H.Y."/>
            <person name="Muhd D.-D."/>
            <person name="Mohd Noor M.E."/>
            <person name="Yeong Y.S."/>
            <person name="Usup G."/>
        </authorList>
    </citation>
    <scope>NUCLEOTIDE SEQUENCE [LARGE SCALE GENOMIC DNA]</scope>
    <source>
        <strain evidence="4 5">UMTAT08</strain>
    </source>
</reference>
<dbReference type="PANTHER" id="PTHR30136:SF39">
    <property type="entry name" value="TRANSCRIPTIONAL REGULATORY PROTEIN"/>
    <property type="match status" value="1"/>
</dbReference>
<dbReference type="InterPro" id="IPR036388">
    <property type="entry name" value="WH-like_DNA-bd_sf"/>
</dbReference>
<dbReference type="OrthoDB" id="9807558at2"/>
<proteinExistence type="predicted"/>
<keyword evidence="3" id="KW-0804">Transcription</keyword>
<dbReference type="AlphaFoldDB" id="A0A0B3SK28"/>
<evidence type="ECO:0000256" key="1">
    <source>
        <dbReference type="ARBA" id="ARBA00023015"/>
    </source>
</evidence>
<keyword evidence="5" id="KW-1185">Reference proteome</keyword>
<accession>A0A225QGU1</accession>
<dbReference type="Gene3D" id="3.30.450.40">
    <property type="match status" value="1"/>
</dbReference>
<dbReference type="Pfam" id="PF09339">
    <property type="entry name" value="HTH_IclR"/>
    <property type="match status" value="1"/>
</dbReference>
<protein>
    <submittedName>
        <fullName evidence="4">Regulatory protein IclR</fullName>
    </submittedName>
</protein>